<protein>
    <submittedName>
        <fullName evidence="1">Uncharacterized protein</fullName>
    </submittedName>
</protein>
<reference evidence="1" key="1">
    <citation type="submission" date="2021-02" db="EMBL/GenBank/DDBJ databases">
        <authorList>
            <person name="Nowell W R."/>
        </authorList>
    </citation>
    <scope>NUCLEOTIDE SEQUENCE</scope>
    <source>
        <strain evidence="1">Ploen Becks lab</strain>
    </source>
</reference>
<gene>
    <name evidence="1" type="ORF">OXX778_LOCUS23350</name>
</gene>
<evidence type="ECO:0000313" key="2">
    <source>
        <dbReference type="Proteomes" id="UP000663879"/>
    </source>
</evidence>
<comment type="caution">
    <text evidence="1">The sequence shown here is derived from an EMBL/GenBank/DDBJ whole genome shotgun (WGS) entry which is preliminary data.</text>
</comment>
<organism evidence="1 2">
    <name type="scientific">Brachionus calyciflorus</name>
    <dbReference type="NCBI Taxonomy" id="104777"/>
    <lineage>
        <taxon>Eukaryota</taxon>
        <taxon>Metazoa</taxon>
        <taxon>Spiralia</taxon>
        <taxon>Gnathifera</taxon>
        <taxon>Rotifera</taxon>
        <taxon>Eurotatoria</taxon>
        <taxon>Monogononta</taxon>
        <taxon>Pseudotrocha</taxon>
        <taxon>Ploima</taxon>
        <taxon>Brachionidae</taxon>
        <taxon>Brachionus</taxon>
    </lineage>
</organism>
<dbReference type="EMBL" id="CAJNOC010012278">
    <property type="protein sequence ID" value="CAF1152890.1"/>
    <property type="molecule type" value="Genomic_DNA"/>
</dbReference>
<accession>A0A814SV86</accession>
<sequence length="43" mass="4803">MSDLPDKKKSIESNLIDIKKDKADKIKAESGAELARRALFRAT</sequence>
<dbReference type="Proteomes" id="UP000663879">
    <property type="component" value="Unassembled WGS sequence"/>
</dbReference>
<feature type="non-terminal residue" evidence="1">
    <location>
        <position position="43"/>
    </location>
</feature>
<name>A0A814SV86_9BILA</name>
<evidence type="ECO:0000313" key="1">
    <source>
        <dbReference type="EMBL" id="CAF1152890.1"/>
    </source>
</evidence>
<proteinExistence type="predicted"/>
<keyword evidence="2" id="KW-1185">Reference proteome</keyword>
<dbReference type="AlphaFoldDB" id="A0A814SV86"/>